<sequence length="132" mass="15309">MRIENKLFVGAWPTRVGEVTVHKPQSTNKRCNKIAYRSSLRVFRNNRSEEKSNKGSKATARATVPLGKLFFRERPDERAGWETPSARKTLLREESEENTVPVRRKSFVRAQEKFLSWWGKIVVWDGIGAGRY</sequence>
<name>A0AAV4URD5_CAEEX</name>
<evidence type="ECO:0000313" key="1">
    <source>
        <dbReference type="EMBL" id="GIY60562.1"/>
    </source>
</evidence>
<protein>
    <submittedName>
        <fullName evidence="1">Uncharacterized protein</fullName>
    </submittedName>
</protein>
<dbReference type="EMBL" id="BPLR01013342">
    <property type="protein sequence ID" value="GIY60562.1"/>
    <property type="molecule type" value="Genomic_DNA"/>
</dbReference>
<accession>A0AAV4URD5</accession>
<dbReference type="AlphaFoldDB" id="A0AAV4URD5"/>
<keyword evidence="2" id="KW-1185">Reference proteome</keyword>
<organism evidence="1 2">
    <name type="scientific">Caerostris extrusa</name>
    <name type="common">Bark spider</name>
    <name type="synonym">Caerostris bankana</name>
    <dbReference type="NCBI Taxonomy" id="172846"/>
    <lineage>
        <taxon>Eukaryota</taxon>
        <taxon>Metazoa</taxon>
        <taxon>Ecdysozoa</taxon>
        <taxon>Arthropoda</taxon>
        <taxon>Chelicerata</taxon>
        <taxon>Arachnida</taxon>
        <taxon>Araneae</taxon>
        <taxon>Araneomorphae</taxon>
        <taxon>Entelegynae</taxon>
        <taxon>Araneoidea</taxon>
        <taxon>Araneidae</taxon>
        <taxon>Caerostris</taxon>
    </lineage>
</organism>
<proteinExistence type="predicted"/>
<reference evidence="1 2" key="1">
    <citation type="submission" date="2021-06" db="EMBL/GenBank/DDBJ databases">
        <title>Caerostris extrusa draft genome.</title>
        <authorList>
            <person name="Kono N."/>
            <person name="Arakawa K."/>
        </authorList>
    </citation>
    <scope>NUCLEOTIDE SEQUENCE [LARGE SCALE GENOMIC DNA]</scope>
</reference>
<gene>
    <name evidence="1" type="ORF">CEXT_771811</name>
</gene>
<comment type="caution">
    <text evidence="1">The sequence shown here is derived from an EMBL/GenBank/DDBJ whole genome shotgun (WGS) entry which is preliminary data.</text>
</comment>
<dbReference type="Proteomes" id="UP001054945">
    <property type="component" value="Unassembled WGS sequence"/>
</dbReference>
<evidence type="ECO:0000313" key="2">
    <source>
        <dbReference type="Proteomes" id="UP001054945"/>
    </source>
</evidence>